<proteinExistence type="predicted"/>
<dbReference type="SUPFAM" id="SSF52540">
    <property type="entry name" value="P-loop containing nucleoside triphosphate hydrolases"/>
    <property type="match status" value="1"/>
</dbReference>
<evidence type="ECO:0000313" key="1">
    <source>
        <dbReference type="EMBL" id="AWS00438.1"/>
    </source>
</evidence>
<dbReference type="EMBL" id="CP029287">
    <property type="protein sequence ID" value="AWS00438.1"/>
    <property type="molecule type" value="Genomic_DNA"/>
</dbReference>
<dbReference type="OrthoDB" id="379864at2157"/>
<sequence>MELTIDIKDPVDVHAKLELGKLTLFIGPNLNGKSLLLQCIYNSAKGEKHNLTVDFTGAGECSLNEEFDYVIYMDPYVITYYIYDKYRQYLDTEESEEKGRAFTGLSKLRDDVKAIHRLLDIRELSRDDDIFEGWSRVNNVVSEITEKLKQANREDEAKYLIPLKISMTRYGIEWKDVFGDEGSGVTNLTPSFYPSFVLTATVYSYALSKKGKVLLILDEPDAFTYPSFAYTFGRIVRDLTENSKSLYTISVTHSWDFYKGIVSSGSLKGEKPSESNENILNLKVFVVTRDGKRVDIKPKGKGWYIPGFSVSAILS</sequence>
<dbReference type="AlphaFoldDB" id="A0A2U9IX43"/>
<dbReference type="Proteomes" id="UP000247586">
    <property type="component" value="Chromosome"/>
</dbReference>
<evidence type="ECO:0000313" key="2">
    <source>
        <dbReference type="Proteomes" id="UP000247586"/>
    </source>
</evidence>
<dbReference type="InterPro" id="IPR027417">
    <property type="entry name" value="P-loop_NTPase"/>
</dbReference>
<keyword evidence="2" id="KW-1185">Reference proteome</keyword>
<dbReference type="GeneID" id="36836282"/>
<dbReference type="RefSeq" id="WP_110369683.1">
    <property type="nucleotide sequence ID" value="NZ_CP029287.2"/>
</dbReference>
<accession>A0A2U9IX43</accession>
<dbReference type="Gene3D" id="3.40.50.300">
    <property type="entry name" value="P-loop containing nucleotide triphosphate hydrolases"/>
    <property type="match status" value="1"/>
</dbReference>
<reference evidence="1" key="1">
    <citation type="submission" date="2018-05" db="EMBL/GenBank/DDBJ databases">
        <title>Complete Genome Sequences of Extremely Thermoacidophilic, Metal-Mobilizing Type-Strain Members of the Archaeal Family Sulfolobaceae: Acidianus brierleyi DSM-1651T, Acidianus sulfidivorans DSM-18786T, Metallosphaera hakonensis DSM-7519T, and Metallosphaera prunae DSM-10039T.</title>
        <authorList>
            <person name="Counts J.A."/>
            <person name="Kelly R.M."/>
        </authorList>
    </citation>
    <scope>NUCLEOTIDE SEQUENCE [LARGE SCALE GENOMIC DNA]</scope>
    <source>
        <strain evidence="1">HO1-1</strain>
    </source>
</reference>
<gene>
    <name evidence="1" type="ORF">DFR87_13025</name>
</gene>
<evidence type="ECO:0008006" key="3">
    <source>
        <dbReference type="Google" id="ProtNLM"/>
    </source>
</evidence>
<protein>
    <recommendedName>
        <fullName evidence="3">ATPase AAA-type core domain-containing protein</fullName>
    </recommendedName>
</protein>
<dbReference type="KEGG" id="mhk:DFR87_13025"/>
<name>A0A2U9IX43_9CREN</name>
<organism evidence="1 2">
    <name type="scientific">Metallosphaera hakonensis JCM 8857 = DSM 7519</name>
    <dbReference type="NCBI Taxonomy" id="1293036"/>
    <lineage>
        <taxon>Archaea</taxon>
        <taxon>Thermoproteota</taxon>
        <taxon>Thermoprotei</taxon>
        <taxon>Sulfolobales</taxon>
        <taxon>Sulfolobaceae</taxon>
        <taxon>Metallosphaera</taxon>
    </lineage>
</organism>